<accession>A0A4Q9FP49</accession>
<dbReference type="PANTHER" id="PTHR16026">
    <property type="entry name" value="CARTILAGE ACIDIC PROTEIN 1"/>
    <property type="match status" value="1"/>
</dbReference>
<keyword evidence="1" id="KW-0732">Signal</keyword>
<evidence type="ECO:0000313" key="3">
    <source>
        <dbReference type="EMBL" id="TBN16586.1"/>
    </source>
</evidence>
<name>A0A4Q9FP49_9FLAO</name>
<dbReference type="Proteomes" id="UP000292372">
    <property type="component" value="Unassembled WGS sequence"/>
</dbReference>
<dbReference type="InterPro" id="IPR011519">
    <property type="entry name" value="UnbV_ASPIC"/>
</dbReference>
<sequence>MQFLRFFSVFIFIVSCSNDTVKKQFTLLNSSHTRIEFSNTLTESDTLNYFNYPYIYMGGGITVGNFNNDGLQDLYFTGNMVKNALYLNKGNLSFEDITDKANAGLGKDWFLGATTVDINNDGWLDLYLSVSGKNKECPNKLLVNQGVNAEGHITFKEEASKYGIADKGHSTQSTFFDYDNDGDLDLYVANYPITPFNTTPYIFKQLIAHATNEHSNHLYKNNGDGTFTNVTKTSGLESYSLSLSASVSDLNNDGYKDIYVSNDFASADFCYINNGDGTFKNTIEQSVKHTALYGMGADIADFNNDGFLDIFQADMDASTNKRSKANMASMNPQVFWDTYNSGLYYQYMHNCLQLNTGVLNKEGSPLFNNISRISNTSSTDWSWGPIFADLDNDGWKDLYVSNGTRREINNTDFFNEIKKQENPFGKKEKIDGLKNTLKMPSEKTDNFVFRNTKNLTFKKVNTEWGLEYKGFSNGVAYADLDNDGDLEIILNNIDDKAVIFENNNANNHSYLDVEFNGSNANLKGIGVKCTIVVNGKKQFQELTLEHGYISSMAPILHFGLGNVSKVDSLYIVWPDGKKEIQTNLSANQKITIDYHNARAIKPRKEYTPNTIFNSKTIVLDSIFKHVENAYDDYKKEILLPHKTSTFGPYISVGDLNNDGLDDFYISGASQQKGGLFYQNSAGAFIEKTDIHTNDCVQQEDMGSLMFDADNDGDLDLYVVSGGNEFEPNSKMLQDRLYVNDGKGNLTLSQHALPEILTSGSRVYHFDFDKDGDQDILVCGRLVPSNYPAPAKSYILENISTPSKIQFTDVTTTLIPEFEKLGLATAMSIEDIDNDGWKDIVAVGEWMPIRVFKNNNGDNFTEISNALGLNNTTGWWFSIASGDFDNDGDIDFVAGNLGLNYKYKSSENETFDIYFNDFDSNNKKDIVLSYYNEGKKYPVRGRSCSSSQISGIKEKFKTYNEFAEATLVDIYNEKELEKSLHYQVNTFASTYIENKDGKFILHNLPNEAQLSSINQILVKDFNNDTHLDVVIAGNLYASEIETPRNDAGTGVYLEGNGNGKFKAHPVSKSGFYTPKDTKDLALINVGNKQMVLAANNNDFLKFIEINTD</sequence>
<dbReference type="InterPro" id="IPR013517">
    <property type="entry name" value="FG-GAP"/>
</dbReference>
<dbReference type="AlphaFoldDB" id="A0A4Q9FP49"/>
<feature type="domain" description="ASPIC/UnbV" evidence="2">
    <location>
        <begin position="524"/>
        <end position="591"/>
    </location>
</feature>
<dbReference type="PANTHER" id="PTHR16026:SF0">
    <property type="entry name" value="CARTILAGE ACIDIC PROTEIN 1"/>
    <property type="match status" value="1"/>
</dbReference>
<dbReference type="Pfam" id="PF13517">
    <property type="entry name" value="FG-GAP_3"/>
    <property type="match status" value="4"/>
</dbReference>
<evidence type="ECO:0000256" key="1">
    <source>
        <dbReference type="ARBA" id="ARBA00022729"/>
    </source>
</evidence>
<dbReference type="RefSeq" id="WP_130936567.1">
    <property type="nucleotide sequence ID" value="NZ_BMEE01000002.1"/>
</dbReference>
<gene>
    <name evidence="3" type="ORF">EYD46_08100</name>
</gene>
<proteinExistence type="predicted"/>
<keyword evidence="4" id="KW-1185">Reference proteome</keyword>
<comment type="caution">
    <text evidence="3">The sequence shown here is derived from an EMBL/GenBank/DDBJ whole genome shotgun (WGS) entry which is preliminary data.</text>
</comment>
<dbReference type="Pfam" id="PF07593">
    <property type="entry name" value="UnbV_ASPIC"/>
    <property type="match status" value="1"/>
</dbReference>
<evidence type="ECO:0000259" key="2">
    <source>
        <dbReference type="Pfam" id="PF07593"/>
    </source>
</evidence>
<dbReference type="InterPro" id="IPR027039">
    <property type="entry name" value="Crtac1"/>
</dbReference>
<organism evidence="3 4">
    <name type="scientific">Hyunsoonleella pacifica</name>
    <dbReference type="NCBI Taxonomy" id="1080224"/>
    <lineage>
        <taxon>Bacteria</taxon>
        <taxon>Pseudomonadati</taxon>
        <taxon>Bacteroidota</taxon>
        <taxon>Flavobacteriia</taxon>
        <taxon>Flavobacteriales</taxon>
        <taxon>Flavobacteriaceae</taxon>
    </lineage>
</organism>
<evidence type="ECO:0000313" key="4">
    <source>
        <dbReference type="Proteomes" id="UP000292372"/>
    </source>
</evidence>
<dbReference type="EMBL" id="SIRS01000003">
    <property type="protein sequence ID" value="TBN16586.1"/>
    <property type="molecule type" value="Genomic_DNA"/>
</dbReference>
<reference evidence="3 4" key="1">
    <citation type="journal article" date="2015" name="Int. J. Syst. Evol. Microbiol.">
        <title>Hyunsoonleella pacifica sp. nov., isolated from seawater of South Pacific Gyre.</title>
        <authorList>
            <person name="Gao X."/>
            <person name="Zhang Z."/>
            <person name="Dai X."/>
            <person name="Zhang X.H."/>
        </authorList>
    </citation>
    <scope>NUCLEOTIDE SEQUENCE [LARGE SCALE GENOMIC DNA]</scope>
    <source>
        <strain evidence="3 4">SW033</strain>
    </source>
</reference>
<protein>
    <recommendedName>
        <fullName evidence="2">ASPIC/UnbV domain-containing protein</fullName>
    </recommendedName>
</protein>
<dbReference type="OrthoDB" id="9816120at2"/>
<dbReference type="SUPFAM" id="SSF69318">
    <property type="entry name" value="Integrin alpha N-terminal domain"/>
    <property type="match status" value="3"/>
</dbReference>
<dbReference type="Gene3D" id="2.130.10.130">
    <property type="entry name" value="Integrin alpha, N-terminal"/>
    <property type="match status" value="5"/>
</dbReference>
<dbReference type="PROSITE" id="PS51257">
    <property type="entry name" value="PROKAR_LIPOPROTEIN"/>
    <property type="match status" value="1"/>
</dbReference>
<dbReference type="InterPro" id="IPR028994">
    <property type="entry name" value="Integrin_alpha_N"/>
</dbReference>